<dbReference type="EC" id="1.1.1.3" evidence="4"/>
<dbReference type="InterPro" id="IPR005106">
    <property type="entry name" value="Asp/hSer_DH_NAD-bd"/>
</dbReference>
<dbReference type="Gene3D" id="3.30.360.10">
    <property type="entry name" value="Dihydrodipicolinate Reductase, domain 2"/>
    <property type="match status" value="1"/>
</dbReference>
<protein>
    <recommendedName>
        <fullName evidence="5">Homoserine dehydrogenase</fullName>
        <ecNumber evidence="4">1.1.1.3</ecNumber>
    </recommendedName>
</protein>
<dbReference type="Pfam" id="PF00742">
    <property type="entry name" value="Homoserine_dh"/>
    <property type="match status" value="1"/>
</dbReference>
<feature type="domain" description="ACT" evidence="12">
    <location>
        <begin position="365"/>
        <end position="440"/>
    </location>
</feature>
<evidence type="ECO:0000313" key="14">
    <source>
        <dbReference type="Proteomes" id="UP001279642"/>
    </source>
</evidence>
<evidence type="ECO:0000313" key="13">
    <source>
        <dbReference type="EMBL" id="MDY0883317.1"/>
    </source>
</evidence>
<dbReference type="PANTHER" id="PTHR43331">
    <property type="entry name" value="HOMOSERINE DEHYDROGENASE"/>
    <property type="match status" value="1"/>
</dbReference>
<dbReference type="InterPro" id="IPR016204">
    <property type="entry name" value="HDH"/>
</dbReference>
<dbReference type="SUPFAM" id="SSF55347">
    <property type="entry name" value="Glyceraldehyde-3-phosphate dehydrogenase-like, C-terminal domain"/>
    <property type="match status" value="1"/>
</dbReference>
<proteinExistence type="inferred from homology"/>
<dbReference type="Pfam" id="PF01842">
    <property type="entry name" value="ACT"/>
    <property type="match status" value="1"/>
</dbReference>
<dbReference type="InterPro" id="IPR036291">
    <property type="entry name" value="NAD(P)-bd_dom_sf"/>
</dbReference>
<dbReference type="PROSITE" id="PS01042">
    <property type="entry name" value="HOMOSER_DHGENASE"/>
    <property type="match status" value="1"/>
</dbReference>
<comment type="caution">
    <text evidence="13">The sequence shown here is derived from an EMBL/GenBank/DDBJ whole genome shotgun (WGS) entry which is preliminary data.</text>
</comment>
<dbReference type="PIRSF" id="PIRSF000098">
    <property type="entry name" value="Homoser_dehydrog"/>
    <property type="match status" value="1"/>
</dbReference>
<dbReference type="RefSeq" id="WP_320508356.1">
    <property type="nucleotide sequence ID" value="NZ_JAXCLW010000002.1"/>
</dbReference>
<evidence type="ECO:0000256" key="5">
    <source>
        <dbReference type="ARBA" id="ARBA00013376"/>
    </source>
</evidence>
<comment type="pathway">
    <text evidence="1">Amino-acid biosynthesis; L-threonine biosynthesis; L-threonine from L-aspartate: step 3/5.</text>
</comment>
<gene>
    <name evidence="13" type="ORF">SMD27_10715</name>
</gene>
<sequence>MAAESATSRKTKAGADRPLRVGIAGLGTVGGGVVKLLTENRDVLLQHCPRAIEVVAVSARDRKKDRGLDLSQLDWCDDALALASHPKVDVVVELIGGSDGPAKALVEAAIANGKHVVTANKALLAHHGTALALAAERASLGLAYEAAVAGGIPVIKAMREGLAANRIEHVYGILNGTCNYILTQMRETGREFADVLAEAQALGYAEADPSFDVDGIDAAHKLSILTSVAFGCAVDFDGIRVSGIRNVSAMDIVYAEELGYRIKLLGLSRLTEHGVEQRVHACMVPQSSVIAKVDGVFNAVVTNGNFVGQNVAIGRGAGAGPTASAVVSDLMDIARDRILPAFSAPAETLRKLPSAPVGRRIGAFYLRLMVVDKPGVVADIAAIMRDEHVSMEAMIQRARQPGGPVPIVLTTHETTEAAIARVVVKLDQVEAILEPAHVMPIEMLA</sequence>
<accession>A0ABU5EAD9</accession>
<keyword evidence="10" id="KW-0486">Methionine biosynthesis</keyword>
<dbReference type="Pfam" id="PF03447">
    <property type="entry name" value="NAD_binding_3"/>
    <property type="match status" value="1"/>
</dbReference>
<dbReference type="EMBL" id="JAXCLW010000002">
    <property type="protein sequence ID" value="MDY0883317.1"/>
    <property type="molecule type" value="Genomic_DNA"/>
</dbReference>
<dbReference type="GO" id="GO:0004412">
    <property type="term" value="F:homoserine dehydrogenase activity"/>
    <property type="evidence" value="ECO:0007669"/>
    <property type="project" value="UniProtKB-EC"/>
</dbReference>
<dbReference type="Gene3D" id="3.40.50.720">
    <property type="entry name" value="NAD(P)-binding Rossmann-like Domain"/>
    <property type="match status" value="1"/>
</dbReference>
<comment type="similarity">
    <text evidence="3 11">Belongs to the homoserine dehydrogenase family.</text>
</comment>
<name>A0ABU5EAD9_9PROT</name>
<evidence type="ECO:0000256" key="6">
    <source>
        <dbReference type="ARBA" id="ARBA00022605"/>
    </source>
</evidence>
<dbReference type="InterPro" id="IPR002912">
    <property type="entry name" value="ACT_dom"/>
</dbReference>
<dbReference type="Proteomes" id="UP001279642">
    <property type="component" value="Unassembled WGS sequence"/>
</dbReference>
<dbReference type="InterPro" id="IPR001342">
    <property type="entry name" value="HDH_cat"/>
</dbReference>
<keyword evidence="8" id="KW-0521">NADP</keyword>
<evidence type="ECO:0000256" key="8">
    <source>
        <dbReference type="ARBA" id="ARBA00022857"/>
    </source>
</evidence>
<keyword evidence="7" id="KW-0791">Threonine biosynthesis</keyword>
<keyword evidence="6" id="KW-0028">Amino-acid biosynthesis</keyword>
<evidence type="ECO:0000256" key="7">
    <source>
        <dbReference type="ARBA" id="ARBA00022697"/>
    </source>
</evidence>
<dbReference type="Gene3D" id="3.30.70.260">
    <property type="match status" value="1"/>
</dbReference>
<evidence type="ECO:0000256" key="3">
    <source>
        <dbReference type="ARBA" id="ARBA00006753"/>
    </source>
</evidence>
<evidence type="ECO:0000259" key="12">
    <source>
        <dbReference type="PROSITE" id="PS51671"/>
    </source>
</evidence>
<dbReference type="PANTHER" id="PTHR43331:SF1">
    <property type="entry name" value="HOMOSERINE DEHYDROGENASE"/>
    <property type="match status" value="1"/>
</dbReference>
<dbReference type="InterPro" id="IPR019811">
    <property type="entry name" value="HDH_CS"/>
</dbReference>
<dbReference type="CDD" id="cd04881">
    <property type="entry name" value="ACT_HSDH-Hom"/>
    <property type="match status" value="1"/>
</dbReference>
<evidence type="ECO:0000256" key="9">
    <source>
        <dbReference type="ARBA" id="ARBA00023002"/>
    </source>
</evidence>
<dbReference type="SUPFAM" id="SSF55021">
    <property type="entry name" value="ACT-like"/>
    <property type="match status" value="1"/>
</dbReference>
<dbReference type="PROSITE" id="PS51671">
    <property type="entry name" value="ACT"/>
    <property type="match status" value="1"/>
</dbReference>
<dbReference type="InterPro" id="IPR045865">
    <property type="entry name" value="ACT-like_dom_sf"/>
</dbReference>
<keyword evidence="14" id="KW-1185">Reference proteome</keyword>
<evidence type="ECO:0000256" key="11">
    <source>
        <dbReference type="RuleBase" id="RU004171"/>
    </source>
</evidence>
<evidence type="ECO:0000256" key="2">
    <source>
        <dbReference type="ARBA" id="ARBA00005062"/>
    </source>
</evidence>
<dbReference type="SUPFAM" id="SSF51735">
    <property type="entry name" value="NAD(P)-binding Rossmann-fold domains"/>
    <property type="match status" value="1"/>
</dbReference>
<keyword evidence="9 13" id="KW-0560">Oxidoreductase</keyword>
<dbReference type="NCBIfam" id="NF004976">
    <property type="entry name" value="PRK06349.1"/>
    <property type="match status" value="1"/>
</dbReference>
<evidence type="ECO:0000256" key="1">
    <source>
        <dbReference type="ARBA" id="ARBA00005056"/>
    </source>
</evidence>
<evidence type="ECO:0000256" key="10">
    <source>
        <dbReference type="ARBA" id="ARBA00023167"/>
    </source>
</evidence>
<evidence type="ECO:0000256" key="4">
    <source>
        <dbReference type="ARBA" id="ARBA00013213"/>
    </source>
</evidence>
<organism evidence="13 14">
    <name type="scientific">Dongia soli</name>
    <dbReference type="NCBI Taxonomy" id="600628"/>
    <lineage>
        <taxon>Bacteria</taxon>
        <taxon>Pseudomonadati</taxon>
        <taxon>Pseudomonadota</taxon>
        <taxon>Alphaproteobacteria</taxon>
        <taxon>Rhodospirillales</taxon>
        <taxon>Dongiaceae</taxon>
        <taxon>Dongia</taxon>
    </lineage>
</organism>
<reference evidence="13 14" key="1">
    <citation type="journal article" date="2016" name="Antonie Van Leeuwenhoek">
        <title>Dongia soli sp. nov., isolated from soil from Dokdo, Korea.</title>
        <authorList>
            <person name="Kim D.U."/>
            <person name="Lee H."/>
            <person name="Kim H."/>
            <person name="Kim S.G."/>
            <person name="Ka J.O."/>
        </authorList>
    </citation>
    <scope>NUCLEOTIDE SEQUENCE [LARGE SCALE GENOMIC DNA]</scope>
    <source>
        <strain evidence="13 14">D78</strain>
    </source>
</reference>
<comment type="pathway">
    <text evidence="2">Amino-acid biosynthesis; L-methionine biosynthesis via de novo pathway; L-homoserine from L-aspartate: step 3/3.</text>
</comment>